<dbReference type="Gene3D" id="1.10.340.30">
    <property type="entry name" value="Hypothetical protein, domain 2"/>
    <property type="match status" value="1"/>
</dbReference>
<dbReference type="PANTHER" id="PTHR30037:SF3">
    <property type="entry name" value="BLR0857 PROTEIN"/>
    <property type="match status" value="1"/>
</dbReference>
<dbReference type="EMBL" id="FNVQ01000001">
    <property type="protein sequence ID" value="SEF69797.1"/>
    <property type="molecule type" value="Genomic_DNA"/>
</dbReference>
<gene>
    <name evidence="1" type="ORF">SAMN05444390_101258</name>
</gene>
<organism evidence="1 2">
    <name type="scientific">Marinobacterium lutimaris</name>
    <dbReference type="NCBI Taxonomy" id="568106"/>
    <lineage>
        <taxon>Bacteria</taxon>
        <taxon>Pseudomonadati</taxon>
        <taxon>Pseudomonadota</taxon>
        <taxon>Gammaproteobacteria</taxon>
        <taxon>Oceanospirillales</taxon>
        <taxon>Oceanospirillaceae</taxon>
        <taxon>Marinobacterium</taxon>
    </lineage>
</organism>
<dbReference type="SUPFAM" id="SSF48150">
    <property type="entry name" value="DNA-glycosylase"/>
    <property type="match status" value="1"/>
</dbReference>
<dbReference type="Proteomes" id="UP000236745">
    <property type="component" value="Unassembled WGS sequence"/>
</dbReference>
<dbReference type="OrthoDB" id="9795156at2"/>
<name>A0A1H5U672_9GAMM</name>
<dbReference type="GO" id="GO:0008725">
    <property type="term" value="F:DNA-3-methyladenine glycosylase activity"/>
    <property type="evidence" value="ECO:0007669"/>
    <property type="project" value="InterPro"/>
</dbReference>
<dbReference type="InterPro" id="IPR005019">
    <property type="entry name" value="Adenine_glyco"/>
</dbReference>
<keyword evidence="2" id="KW-1185">Reference proteome</keyword>
<accession>A0A1H5U672</accession>
<dbReference type="PANTHER" id="PTHR30037">
    <property type="entry name" value="DNA-3-METHYLADENINE GLYCOSYLASE 1"/>
    <property type="match status" value="1"/>
</dbReference>
<protein>
    <submittedName>
        <fullName evidence="1">DNA-3-methyladenine glycosylase I</fullName>
    </submittedName>
</protein>
<dbReference type="RefSeq" id="WP_104001276.1">
    <property type="nucleotide sequence ID" value="NZ_FNVQ01000001.1"/>
</dbReference>
<dbReference type="InterPro" id="IPR011257">
    <property type="entry name" value="DNA_glycosylase"/>
</dbReference>
<dbReference type="Pfam" id="PF03352">
    <property type="entry name" value="Adenine_glyco"/>
    <property type="match status" value="1"/>
</dbReference>
<dbReference type="InterPro" id="IPR052891">
    <property type="entry name" value="DNA-3mA_glycosylase"/>
</dbReference>
<sequence length="225" mass="25154">MKGFSELCIQAQNLHPEMSLEAMFGPGPRSEQALIDTPDDRLFSDMTRRIFRAGLKHSLVDSKWPAFETAFFGFDPYKVSLLSDEQIEKMMQNETLIRHLGKLKATRANALLVSEISEQKGGFGRFLADWPVTDIVALWTLLKKEGTQLGGNSGASFLRMVGKDTFMLTDDVVTALKAQGVIDKKPTAQRDLKLVQEAFNSWHAESGKPMCQISRLLAHSIGRHD</sequence>
<proteinExistence type="predicted"/>
<dbReference type="GO" id="GO:0006284">
    <property type="term" value="P:base-excision repair"/>
    <property type="evidence" value="ECO:0007669"/>
    <property type="project" value="InterPro"/>
</dbReference>
<dbReference type="AlphaFoldDB" id="A0A1H5U672"/>
<evidence type="ECO:0000313" key="1">
    <source>
        <dbReference type="EMBL" id="SEF69797.1"/>
    </source>
</evidence>
<reference evidence="1 2" key="1">
    <citation type="submission" date="2016-10" db="EMBL/GenBank/DDBJ databases">
        <authorList>
            <person name="de Groot N.N."/>
        </authorList>
    </citation>
    <scope>NUCLEOTIDE SEQUENCE [LARGE SCALE GENOMIC DNA]</scope>
    <source>
        <strain evidence="1 2">DSM 22012</strain>
    </source>
</reference>
<evidence type="ECO:0000313" key="2">
    <source>
        <dbReference type="Proteomes" id="UP000236745"/>
    </source>
</evidence>